<gene>
    <name evidence="2" type="ORF">PAHAL_8G261000</name>
</gene>
<dbReference type="Gramene" id="PAN43527">
    <property type="protein sequence ID" value="PAN43527"/>
    <property type="gene ID" value="PAHAL_8G261000"/>
</dbReference>
<sequence>MLAGSLSVIYLQHFFRSSLASSSFTVLLTDNTQLADWSMEPEAAAWVPWDSQLTQWSMELSDCFQMANRTIEPAVWTPGLPVEYQYAATEIFGNFLQTSNPTSSSSGGQMIQYAAGTQNVLIEKAAAQEFEEAAREFKVDMDLMRMRIHRYPPSLREFDEWYTLPRMVAIGPYHHVRLRDQPKQVEKVKHVAAYHCIRESGHSLQEVYGAVVSAAHDARRLYGKDVMAGIGDADFLPMMFYDACFLVQYMLWCTHGIAEMDASLRSFFDFNRKVLRHDLMLFENQLPWRVVATVMRFRPVNLVDFISDWREYLQDRKVLEEKPVVLDDSYEPPHLLGLLRFYMVGRSKSKRHTGAKLDSISVSVSAIELAEIGITLTAAKDTIELIHMGVNMRGILSAELSLVPLSLDDERASFLLNMVALELCTTSNFLAAEDEDSAVCSYLLLLSMLVHREEDVQELRTRHLLQGGAGLINKDALDFFTMFQSLPLRGSCFVRVMVEIEKYKISMRMWTKVHTFFYRNKKTILTVFSIIGVLVSILGTLMSLKSRSKL</sequence>
<name>A0A2S3IFE1_9POAL</name>
<accession>A0A2S3IFE1</accession>
<protein>
    <submittedName>
        <fullName evidence="2">Uncharacterized protein</fullName>
    </submittedName>
</protein>
<keyword evidence="1" id="KW-0812">Transmembrane</keyword>
<dbReference type="AlphaFoldDB" id="A0A2S3IFE1"/>
<proteinExistence type="predicted"/>
<feature type="transmembrane region" description="Helical" evidence="1">
    <location>
        <begin position="524"/>
        <end position="544"/>
    </location>
</feature>
<dbReference type="EMBL" id="CM008053">
    <property type="protein sequence ID" value="PAN43527.2"/>
    <property type="molecule type" value="Genomic_DNA"/>
</dbReference>
<evidence type="ECO:0000256" key="1">
    <source>
        <dbReference type="SAM" id="Phobius"/>
    </source>
</evidence>
<keyword evidence="1" id="KW-0472">Membrane</keyword>
<dbReference type="PANTHER" id="PTHR31549">
    <property type="entry name" value="PROTEIN, PUTATIVE (DUF247)-RELATED-RELATED"/>
    <property type="match status" value="1"/>
</dbReference>
<dbReference type="Pfam" id="PF03140">
    <property type="entry name" value="DUF247"/>
    <property type="match status" value="1"/>
</dbReference>
<organism evidence="2">
    <name type="scientific">Panicum hallii</name>
    <dbReference type="NCBI Taxonomy" id="206008"/>
    <lineage>
        <taxon>Eukaryota</taxon>
        <taxon>Viridiplantae</taxon>
        <taxon>Streptophyta</taxon>
        <taxon>Embryophyta</taxon>
        <taxon>Tracheophyta</taxon>
        <taxon>Spermatophyta</taxon>
        <taxon>Magnoliopsida</taxon>
        <taxon>Liliopsida</taxon>
        <taxon>Poales</taxon>
        <taxon>Poaceae</taxon>
        <taxon>PACMAD clade</taxon>
        <taxon>Panicoideae</taxon>
        <taxon>Panicodae</taxon>
        <taxon>Paniceae</taxon>
        <taxon>Panicinae</taxon>
        <taxon>Panicum</taxon>
        <taxon>Panicum sect. Panicum</taxon>
    </lineage>
</organism>
<keyword evidence="1" id="KW-1133">Transmembrane helix</keyword>
<dbReference type="InterPro" id="IPR004158">
    <property type="entry name" value="DUF247_pln"/>
</dbReference>
<reference evidence="2" key="1">
    <citation type="submission" date="2018-04" db="EMBL/GenBank/DDBJ databases">
        <title>WGS assembly of Panicum hallii.</title>
        <authorList>
            <person name="Lovell J."/>
            <person name="Jenkins J."/>
            <person name="Lowry D."/>
            <person name="Mamidi S."/>
            <person name="Sreedasyam A."/>
            <person name="Weng X."/>
            <person name="Barry K."/>
            <person name="Bonette J."/>
            <person name="Campitelli B."/>
            <person name="Daum C."/>
            <person name="Gordon S."/>
            <person name="Gould B."/>
            <person name="Lipzen A."/>
            <person name="Macqueen A."/>
            <person name="Palacio-Mejia J."/>
            <person name="Plott C."/>
            <person name="Shakirov E."/>
            <person name="Shu S."/>
            <person name="Yoshinaga Y."/>
            <person name="Zane M."/>
            <person name="Rokhsar D."/>
            <person name="Grimwood J."/>
            <person name="Schmutz J."/>
            <person name="Juenger T."/>
        </authorList>
    </citation>
    <scope>NUCLEOTIDE SEQUENCE [LARGE SCALE GENOMIC DNA]</scope>
    <source>
        <strain evidence="2">FIL2</strain>
    </source>
</reference>
<evidence type="ECO:0000313" key="2">
    <source>
        <dbReference type="EMBL" id="PAN43527.2"/>
    </source>
</evidence>
<dbReference type="Proteomes" id="UP000243499">
    <property type="component" value="Chromosome 8"/>
</dbReference>
<dbReference type="PANTHER" id="PTHR31549:SF233">
    <property type="match status" value="1"/>
</dbReference>